<evidence type="ECO:0000313" key="3">
    <source>
        <dbReference type="EMBL" id="GAV06943.1"/>
    </source>
</evidence>
<protein>
    <recommendedName>
        <fullName evidence="2">HTH psq-type domain-containing protein</fullName>
    </recommendedName>
</protein>
<feature type="domain" description="HTH psq-type" evidence="2">
    <location>
        <begin position="19"/>
        <end position="51"/>
    </location>
</feature>
<keyword evidence="4" id="KW-1185">Reference proteome</keyword>
<dbReference type="EMBL" id="BDGG01000014">
    <property type="protein sequence ID" value="GAV06943.1"/>
    <property type="molecule type" value="Genomic_DNA"/>
</dbReference>
<comment type="subcellular location">
    <subcellularLocation>
        <location evidence="1">Nucleus</location>
    </subcellularLocation>
</comment>
<dbReference type="GO" id="GO:0005634">
    <property type="term" value="C:nucleus"/>
    <property type="evidence" value="ECO:0007669"/>
    <property type="project" value="UniProtKB-SubCell"/>
</dbReference>
<organism evidence="3 4">
    <name type="scientific">Ramazzottius varieornatus</name>
    <name type="common">Water bear</name>
    <name type="synonym">Tardigrade</name>
    <dbReference type="NCBI Taxonomy" id="947166"/>
    <lineage>
        <taxon>Eukaryota</taxon>
        <taxon>Metazoa</taxon>
        <taxon>Ecdysozoa</taxon>
        <taxon>Tardigrada</taxon>
        <taxon>Eutardigrada</taxon>
        <taxon>Parachela</taxon>
        <taxon>Hypsibioidea</taxon>
        <taxon>Ramazzottiidae</taxon>
        <taxon>Ramazzottius</taxon>
    </lineage>
</organism>
<evidence type="ECO:0000256" key="1">
    <source>
        <dbReference type="ARBA" id="ARBA00004123"/>
    </source>
</evidence>
<dbReference type="AlphaFoldDB" id="A0A1D1W2I5"/>
<dbReference type="Proteomes" id="UP000186922">
    <property type="component" value="Unassembled WGS sequence"/>
</dbReference>
<sequence length="213" mass="24821">MPSLSKLKTASQLFKKLSMDAALHDVKNGQSLKGAARLHGVSRATLRNRTQNPEPTRVGAPTKFPSWEEDRLKCNTVGDSFFRRFLKRHPEISLRVTHSFNRKKNREWTTERCEEYISKLRVLHDRGFLDRPEQVWNLDETAFSTSEMFDRVVARKGAKQIPSQFDGNENERLHFTLWKCFWDSAKKKLRRIWRLHTATKNMKPSSSTGVPHA</sequence>
<evidence type="ECO:0000259" key="2">
    <source>
        <dbReference type="Pfam" id="PF05225"/>
    </source>
</evidence>
<dbReference type="Pfam" id="PF05225">
    <property type="entry name" value="HTH_psq"/>
    <property type="match status" value="1"/>
</dbReference>
<proteinExistence type="predicted"/>
<dbReference type="SUPFAM" id="SSF46689">
    <property type="entry name" value="Homeodomain-like"/>
    <property type="match status" value="1"/>
</dbReference>
<dbReference type="OrthoDB" id="6144466at2759"/>
<name>A0A1D1W2I5_RAMVA</name>
<accession>A0A1D1W2I5</accession>
<dbReference type="Gene3D" id="1.10.10.60">
    <property type="entry name" value="Homeodomain-like"/>
    <property type="match status" value="1"/>
</dbReference>
<gene>
    <name evidence="3" type="primary">RvY_16851-1</name>
    <name evidence="3" type="synonym">RvY_16851.1</name>
    <name evidence="3" type="ORF">RvY_16851</name>
</gene>
<dbReference type="InterPro" id="IPR007889">
    <property type="entry name" value="HTH_Psq"/>
</dbReference>
<dbReference type="GO" id="GO:0003677">
    <property type="term" value="F:DNA binding"/>
    <property type="evidence" value="ECO:0007669"/>
    <property type="project" value="InterPro"/>
</dbReference>
<dbReference type="InterPro" id="IPR009057">
    <property type="entry name" value="Homeodomain-like_sf"/>
</dbReference>
<reference evidence="3 4" key="1">
    <citation type="journal article" date="2016" name="Nat. Commun.">
        <title>Extremotolerant tardigrade genome and improved radiotolerance of human cultured cells by tardigrade-unique protein.</title>
        <authorList>
            <person name="Hashimoto T."/>
            <person name="Horikawa D.D."/>
            <person name="Saito Y."/>
            <person name="Kuwahara H."/>
            <person name="Kozuka-Hata H."/>
            <person name="Shin-I T."/>
            <person name="Minakuchi Y."/>
            <person name="Ohishi K."/>
            <person name="Motoyama A."/>
            <person name="Aizu T."/>
            <person name="Enomoto A."/>
            <person name="Kondo K."/>
            <person name="Tanaka S."/>
            <person name="Hara Y."/>
            <person name="Koshikawa S."/>
            <person name="Sagara H."/>
            <person name="Miura T."/>
            <person name="Yokobori S."/>
            <person name="Miyagawa K."/>
            <person name="Suzuki Y."/>
            <person name="Kubo T."/>
            <person name="Oyama M."/>
            <person name="Kohara Y."/>
            <person name="Fujiyama A."/>
            <person name="Arakawa K."/>
            <person name="Katayama T."/>
            <person name="Toyoda A."/>
            <person name="Kunieda T."/>
        </authorList>
    </citation>
    <scope>NUCLEOTIDE SEQUENCE [LARGE SCALE GENOMIC DNA]</scope>
    <source>
        <strain evidence="3 4">YOKOZUNA-1</strain>
    </source>
</reference>
<comment type="caution">
    <text evidence="3">The sequence shown here is derived from an EMBL/GenBank/DDBJ whole genome shotgun (WGS) entry which is preliminary data.</text>
</comment>
<evidence type="ECO:0000313" key="4">
    <source>
        <dbReference type="Proteomes" id="UP000186922"/>
    </source>
</evidence>